<evidence type="ECO:0000313" key="1">
    <source>
        <dbReference type="EMBL" id="DAD68524.1"/>
    </source>
</evidence>
<name>A0A8S5LES2_9CAUD</name>
<organism evidence="1">
    <name type="scientific">Siphoviridae sp. ct3CA7</name>
    <dbReference type="NCBI Taxonomy" id="2823561"/>
    <lineage>
        <taxon>Viruses</taxon>
        <taxon>Duplodnaviria</taxon>
        <taxon>Heunggongvirae</taxon>
        <taxon>Uroviricota</taxon>
        <taxon>Caudoviricetes</taxon>
    </lineage>
</organism>
<accession>A0A8S5LES2</accession>
<reference evidence="1" key="1">
    <citation type="journal article" date="2021" name="Proc. Natl. Acad. Sci. U.S.A.">
        <title>A Catalog of Tens of Thousands of Viruses from Human Metagenomes Reveals Hidden Associations with Chronic Diseases.</title>
        <authorList>
            <person name="Tisza M.J."/>
            <person name="Buck C.B."/>
        </authorList>
    </citation>
    <scope>NUCLEOTIDE SEQUENCE</scope>
    <source>
        <strain evidence="1">Ct3CA7</strain>
    </source>
</reference>
<dbReference type="EMBL" id="BK014704">
    <property type="protein sequence ID" value="DAD68524.1"/>
    <property type="molecule type" value="Genomic_DNA"/>
</dbReference>
<sequence>MTALSPPSFTTGLWAQQDAAQMVRDLLRKNADDPKMIVAHMPDKWHRGKPAVIVVESDGVSRTSRGFTKEIVRIRVQAKDGPAARKLITLVDAFLTTPSPQRFNIAIRPATGIIAGPDSRIGGWYASATYTVVSNRKVI</sequence>
<protein>
    <submittedName>
        <fullName evidence="1">Tail completion protein</fullName>
    </submittedName>
</protein>
<proteinExistence type="predicted"/>